<sequence length="642" mass="71887">MSFGEQLKADQVVQVSRNVAAGIELIQAYREFLKERAALERDYGARLEALTKRYRSHRAFGLGSLAVSQDPFEIHQTSSLTDVSSVLASSTPANNLGLDPEQSTLLKALSSILYKTEKIAGERTNLAERLTTELHVSLKALITKTEEKRKKAFEANKRLTEEYEAAIEEKNRAKALYEESCLEVQSSLAKQEKAQDTKTLDKLNRQYFHEVIDRNNNKNLYILAVQVANQIQAKHFDTNIPEMLNHFQILNERWMIDFKVLLQQQGEMELECTSESKDRVEEWLSVISGVDHNVETALIASSGNSAWTRPQESKFEAFIEFQEDDTLIEEEASKVFMFNKLRKAQAQLRELESTIKIKNKELEGLETLYTAYSENPSLGNASEVHENIFTLWRDLTLLRNVQVSRQTEADLILGSMGNPPSGQMHEFKASSFTIPTTCDYCESTIWGLSRHGATCKECGYNCHAKCELKAPLNCSLVKGGSKADKRPPADLSTISAKTAPFLKTSTRTPLPNAFLEPPKHSEPVLDTAVALYDYDAADDGELTIRENQKLDIIAADDGSGWVTARLDGKTGLVPATYITSSADTAALIVQALYDYDAQTDSDLTIREGEMIEVTNQEVSEGWWEGKLNGHIGLFPANYVKMI</sequence>
<name>A0ACC2S0L0_9FUNG</name>
<comment type="caution">
    <text evidence="1">The sequence shown here is derived from an EMBL/GenBank/DDBJ whole genome shotgun (WGS) entry which is preliminary data.</text>
</comment>
<reference evidence="1" key="1">
    <citation type="submission" date="2022-04" db="EMBL/GenBank/DDBJ databases">
        <title>Genome of the entomopathogenic fungus Entomophthora muscae.</title>
        <authorList>
            <person name="Elya C."/>
            <person name="Lovett B.R."/>
            <person name="Lee E."/>
            <person name="Macias A.M."/>
            <person name="Hajek A.E."/>
            <person name="De Bivort B.L."/>
            <person name="Kasson M.T."/>
            <person name="De Fine Licht H.H."/>
            <person name="Stajich J.E."/>
        </authorList>
    </citation>
    <scope>NUCLEOTIDE SEQUENCE</scope>
    <source>
        <strain evidence="1">Berkeley</strain>
    </source>
</reference>
<evidence type="ECO:0000313" key="1">
    <source>
        <dbReference type="EMBL" id="KAJ9055835.1"/>
    </source>
</evidence>
<dbReference type="Proteomes" id="UP001165960">
    <property type="component" value="Unassembled WGS sequence"/>
</dbReference>
<protein>
    <submittedName>
        <fullName evidence="1">Protein BZZ1</fullName>
    </submittedName>
</protein>
<gene>
    <name evidence="1" type="primary">bzz1_2</name>
    <name evidence="1" type="ORF">DSO57_1039111</name>
</gene>
<evidence type="ECO:0000313" key="2">
    <source>
        <dbReference type="Proteomes" id="UP001165960"/>
    </source>
</evidence>
<dbReference type="EMBL" id="QTSX02006267">
    <property type="protein sequence ID" value="KAJ9055835.1"/>
    <property type="molecule type" value="Genomic_DNA"/>
</dbReference>
<proteinExistence type="predicted"/>
<accession>A0ACC2S0L0</accession>
<organism evidence="1 2">
    <name type="scientific">Entomophthora muscae</name>
    <dbReference type="NCBI Taxonomy" id="34485"/>
    <lineage>
        <taxon>Eukaryota</taxon>
        <taxon>Fungi</taxon>
        <taxon>Fungi incertae sedis</taxon>
        <taxon>Zoopagomycota</taxon>
        <taxon>Entomophthoromycotina</taxon>
        <taxon>Entomophthoromycetes</taxon>
        <taxon>Entomophthorales</taxon>
        <taxon>Entomophthoraceae</taxon>
        <taxon>Entomophthora</taxon>
    </lineage>
</organism>
<keyword evidence="2" id="KW-1185">Reference proteome</keyword>